<dbReference type="AlphaFoldDB" id="D3PMJ8"/>
<dbReference type="eggNOG" id="COG1028">
    <property type="taxonomic scope" value="Bacteria"/>
</dbReference>
<dbReference type="Pfam" id="PF13561">
    <property type="entry name" value="adh_short_C2"/>
    <property type="match status" value="1"/>
</dbReference>
<evidence type="ECO:0000313" key="4">
    <source>
        <dbReference type="Proteomes" id="UP000006655"/>
    </source>
</evidence>
<dbReference type="STRING" id="504728.K649_09770"/>
<reference evidence="3" key="2">
    <citation type="submission" date="2013-04" db="EMBL/GenBank/DDBJ databases">
        <title>Non-Hybrid, Finished Microbial Genome Assemblies from Long-Read SMRT Sequencing Data.</title>
        <authorList>
            <person name="Klammer A."/>
            <person name="Drake J."/>
            <person name="Heiner C."/>
            <person name="Clum A."/>
            <person name="Copeland A."/>
            <person name="Huddleston J."/>
            <person name="Eichler E."/>
            <person name="Turner S.W."/>
        </authorList>
    </citation>
    <scope>NUCLEOTIDE SEQUENCE</scope>
    <source>
        <strain evidence="3">DSM 1279</strain>
    </source>
</reference>
<dbReference type="InterPro" id="IPR002347">
    <property type="entry name" value="SDR_fam"/>
</dbReference>
<protein>
    <submittedName>
        <fullName evidence="3">Short-chain dehydrogenase/reductase SDR</fullName>
    </submittedName>
</protein>
<dbReference type="Proteomes" id="UP000013026">
    <property type="component" value="Chromosome"/>
</dbReference>
<dbReference type="NCBIfam" id="NF005559">
    <property type="entry name" value="PRK07231.1"/>
    <property type="match status" value="1"/>
</dbReference>
<dbReference type="PANTHER" id="PTHR43943">
    <property type="entry name" value="DEHYDROGENASE/REDUCTASE (SDR FAMILY) MEMBER 4"/>
    <property type="match status" value="1"/>
</dbReference>
<dbReference type="KEGG" id="mrb:Mrub_2554"/>
<comment type="similarity">
    <text evidence="1">Belongs to the short-chain dehydrogenases/reductases (SDR) family.</text>
</comment>
<dbReference type="PANTHER" id="PTHR43943:SF2">
    <property type="entry name" value="DEHYDROGENASE_REDUCTASE 4"/>
    <property type="match status" value="1"/>
</dbReference>
<dbReference type="KEGG" id="mre:K649_09770"/>
<proteinExistence type="inferred from homology"/>
<dbReference type="PATRIC" id="fig|504728.9.peg.2014"/>
<organism evidence="3 5">
    <name type="scientific">Meiothermus ruber (strain ATCC 35948 / DSM 1279 / VKM B-1258 / 21)</name>
    <name type="common">Thermus ruber</name>
    <dbReference type="NCBI Taxonomy" id="504728"/>
    <lineage>
        <taxon>Bacteria</taxon>
        <taxon>Thermotogati</taxon>
        <taxon>Deinococcota</taxon>
        <taxon>Deinococci</taxon>
        <taxon>Thermales</taxon>
        <taxon>Thermaceae</taxon>
        <taxon>Meiothermus</taxon>
    </lineage>
</organism>
<evidence type="ECO:0000313" key="5">
    <source>
        <dbReference type="Proteomes" id="UP000013026"/>
    </source>
</evidence>
<dbReference type="RefSeq" id="WP_013014802.1">
    <property type="nucleotide sequence ID" value="NC_013946.1"/>
</dbReference>
<reference evidence="3 5" key="3">
    <citation type="submission" date="2013-04" db="EMBL/GenBank/DDBJ databases">
        <authorList>
            <person name="Chin J."/>
            <person name="Alexander D.H."/>
            <person name="Marks P."/>
            <person name="Korlach J."/>
            <person name="Clum A."/>
            <person name="Copeland A."/>
        </authorList>
    </citation>
    <scope>NUCLEOTIDE SEQUENCE [LARGE SCALE GENOMIC DNA]</scope>
    <source>
        <strain evidence="5">ATCC 35948 / DSM 1279 / VKM B-1258 / 21</strain>
        <strain evidence="3">DSM 1279</strain>
    </source>
</reference>
<name>D3PMJ8_MEIRD</name>
<dbReference type="InterPro" id="IPR020904">
    <property type="entry name" value="Sc_DH/Rdtase_CS"/>
</dbReference>
<dbReference type="SUPFAM" id="SSF51735">
    <property type="entry name" value="NAD(P)-binding Rossmann-fold domains"/>
    <property type="match status" value="1"/>
</dbReference>
<accession>D3PMJ8</accession>
<dbReference type="CDD" id="cd05233">
    <property type="entry name" value="SDR_c"/>
    <property type="match status" value="1"/>
</dbReference>
<dbReference type="EMBL" id="CP001743">
    <property type="protein sequence ID" value="ADD29304.1"/>
    <property type="molecule type" value="Genomic_DNA"/>
</dbReference>
<evidence type="ECO:0000313" key="2">
    <source>
        <dbReference type="EMBL" id="ADD29304.1"/>
    </source>
</evidence>
<reference evidence="2 4" key="1">
    <citation type="journal article" date="2010" name="Stand. Genomic Sci.">
        <title>Complete genome sequence of Meiothermus ruber type strain (21).</title>
        <authorList>
            <person name="Tindall B.J."/>
            <person name="Sikorski J."/>
            <person name="Lucas S."/>
            <person name="Goltsman E."/>
            <person name="Copeland A."/>
            <person name="Glavina Del Rio T."/>
            <person name="Nolan M."/>
            <person name="Tice H."/>
            <person name="Cheng J.F."/>
            <person name="Han C."/>
            <person name="Pitluck S."/>
            <person name="Liolios K."/>
            <person name="Ivanova N."/>
            <person name="Mavromatis K."/>
            <person name="Ovchinnikova G."/>
            <person name="Pati A."/>
            <person name="Fahnrich R."/>
            <person name="Goodwin L."/>
            <person name="Chen A."/>
            <person name="Palaniappan K."/>
            <person name="Land M."/>
            <person name="Hauser L."/>
            <person name="Chang Y.J."/>
            <person name="Jeffries C.D."/>
            <person name="Rohde M."/>
            <person name="Goker M."/>
            <person name="Woyke T."/>
            <person name="Bristow J."/>
            <person name="Eisen J.A."/>
            <person name="Markowitz V."/>
            <person name="Hugenholtz P."/>
            <person name="Kyrpides N.C."/>
            <person name="Klenk H.P."/>
            <person name="Lapidus A."/>
        </authorList>
    </citation>
    <scope>NUCLEOTIDE SEQUENCE [LARGE SCALE GENOMIC DNA]</scope>
    <source>
        <strain evidence="4">ATCC 35948 / DSM 1279 / VKM B-1258 / 21</strain>
        <strain evidence="2">DSM 1279</strain>
    </source>
</reference>
<dbReference type="Proteomes" id="UP000006655">
    <property type="component" value="Chromosome"/>
</dbReference>
<dbReference type="PRINTS" id="PR00081">
    <property type="entry name" value="GDHRDH"/>
</dbReference>
<dbReference type="EMBL" id="CP005385">
    <property type="protein sequence ID" value="AGK05246.1"/>
    <property type="molecule type" value="Genomic_DNA"/>
</dbReference>
<evidence type="ECO:0000313" key="3">
    <source>
        <dbReference type="EMBL" id="AGK05246.1"/>
    </source>
</evidence>
<dbReference type="InterPro" id="IPR036291">
    <property type="entry name" value="NAD(P)-bd_dom_sf"/>
</dbReference>
<dbReference type="FunFam" id="3.40.50.720:FF:000084">
    <property type="entry name" value="Short-chain dehydrogenase reductase"/>
    <property type="match status" value="1"/>
</dbReference>
<dbReference type="PRINTS" id="PR00080">
    <property type="entry name" value="SDRFAMILY"/>
</dbReference>
<sequence>MHPLFDLSGTVALVTGGSRGIGLASARLLAELGAQVVLSSEDPKACAAAEAELRARGMAAWGLPCDVGEKPQIERLVEQTLERFGRIDALVAAAGVAPHFGPVLSASEADWATTMRINLQSNLWLAGLVIPQMLGRGGSLVFITSLSGLRGNQEIGLYAISKAGLAQLVRDLAVQYGPQGVRANAVAPGLIRTAFARRLLENPTFMERRIAHTPLRRVGEPEDVAGAVAFLVSRAGAFVTGQTLVVDGGTLISDGSGA</sequence>
<dbReference type="Gene3D" id="3.40.50.720">
    <property type="entry name" value="NAD(P)-binding Rossmann-like Domain"/>
    <property type="match status" value="1"/>
</dbReference>
<evidence type="ECO:0000256" key="1">
    <source>
        <dbReference type="ARBA" id="ARBA00006484"/>
    </source>
</evidence>
<dbReference type="PROSITE" id="PS00061">
    <property type="entry name" value="ADH_SHORT"/>
    <property type="match status" value="1"/>
</dbReference>
<gene>
    <name evidence="2" type="ordered locus">Mrub_2554</name>
    <name evidence="3" type="ORF">K649_09770</name>
</gene>
<keyword evidence="4" id="KW-1185">Reference proteome</keyword>
<dbReference type="OrthoDB" id="306388at2"/>